<dbReference type="InterPro" id="IPR057941">
    <property type="entry name" value="TPR_TNPO3_IPO13_2nd"/>
</dbReference>
<dbReference type="PANTHER" id="PTHR12363">
    <property type="entry name" value="TRANSPORTIN 3 AND IMPORTIN 13"/>
    <property type="match status" value="1"/>
</dbReference>
<evidence type="ECO:0000313" key="2">
    <source>
        <dbReference type="Ensembl" id="ENSCHIP00010019241.1"/>
    </source>
</evidence>
<dbReference type="InterPro" id="IPR057942">
    <property type="entry name" value="TPR_TNPO3_IPO13_3rd"/>
</dbReference>
<reference evidence="2" key="2">
    <citation type="submission" date="2025-08" db="UniProtKB">
        <authorList>
            <consortium name="Ensembl"/>
        </authorList>
    </citation>
    <scope>IDENTIFICATION</scope>
</reference>
<dbReference type="PANTHER" id="PTHR12363:SF42">
    <property type="entry name" value="TRANSPORTIN-3"/>
    <property type="match status" value="1"/>
</dbReference>
<protein>
    <recommendedName>
        <fullName evidence="1">Exportin-1/Importin-beta-like domain-containing protein</fullName>
    </recommendedName>
</protein>
<dbReference type="GO" id="GO:0006606">
    <property type="term" value="P:protein import into nucleus"/>
    <property type="evidence" value="ECO:0007669"/>
    <property type="project" value="TreeGrafter"/>
</dbReference>
<sequence>MEGAKPTLQLVYQAVQALYHDPDPSGKERASCWLGELQRSVHAWEISDQLLQIRQDVESCYFAAQTMKMKIQTSFYELPTDSHASLRDSLLTHIQNLKDLSPVIVTQLALAIADLALQMPSWKGCVQTLVEKYSNDVTSLPFLLEILTVLPEEVHSRSLRIGKNMYLAVIMTCVEKAGTDEKMLMKVFRCLGSWFNLGVLDSNFMANNKLLALLFEVLQQDKTSSNLHEAASDCVCSALYAIENVETNLALAMQLFQGVLTLETAYHMAVAREDLDKVLNYCRIFTELCETFLEKIVCTPGQGLGDLRTLELLLICAGHPQYEVVEISFNFWYRLGEHLYKTNDEVIHGIFKAYIQRLLHALARHCQLEPDHEGVPEETDDFGEFRMRVSDLVKDLIFLIGSMECFAQLYSTLKEGNPPWEVTEAVLFIMAAIAKSKETLSNDLCHCSLFYGHNLTSEIVNSEYLPSKFRENNPTLVEVLEGVVRLPETVHTAVRYTSIELVGEMSEVVDRNPQFLDPVLGYLMKGLCEKPLASAAAKAIHNICSVCRDHMAQHFNGLLEIARSLDSFMLSPEAAVGLLKGTALVLARLPLDKITECLSELCSVQVLALKKLLSQEPSNGISSDPTVFLDRLAVIFRHTNPVVENGQTHPCQKVIQEVSANQCLWNKISSACGRCVVFMMVNVYQVHQHSCFLYLGSILVDEYGMEEGCRQGLLDMLQALCIPTFQLLEQQNGLQNHPDTVDDLFRLATRFIQRSPVTLLRSQVVIPILQWAIASTTLDHRDANCSVMRFLRDLIHTGVANDHEEDFELRKELIGQVMNQLGQQLVSQLLHTCCFCLPPYTLPDVAEVLWEIMQVDRPTFCRWLENSLKGLPKETTGGAVTVTHKQLTDFHKQECKQVCWALRDFTRLFR</sequence>
<dbReference type="GO" id="GO:0005737">
    <property type="term" value="C:cytoplasm"/>
    <property type="evidence" value="ECO:0007669"/>
    <property type="project" value="TreeGrafter"/>
</dbReference>
<dbReference type="InterPro" id="IPR051345">
    <property type="entry name" value="Importin_beta-like_NTR"/>
</dbReference>
<dbReference type="AlphaFoldDB" id="A0A8C2QZ20"/>
<dbReference type="InterPro" id="IPR058537">
    <property type="entry name" value="TPR_TNPO3_IPO13_4th"/>
</dbReference>
<accession>A0A8C2QZ20</accession>
<dbReference type="Pfam" id="PF24138">
    <property type="entry name" value="TPR_TNPO3_IPO13_2nd"/>
    <property type="match status" value="1"/>
</dbReference>
<feature type="domain" description="Exportin-1/Importin-beta-like" evidence="1">
    <location>
        <begin position="102"/>
        <end position="156"/>
    </location>
</feature>
<dbReference type="Pfam" id="PF08389">
    <property type="entry name" value="Xpo1"/>
    <property type="match status" value="2"/>
</dbReference>
<dbReference type="InterPro" id="IPR013598">
    <property type="entry name" value="Exportin-1/Importin-b-like"/>
</dbReference>
<name>A0A8C2QZ20_CAPHI</name>
<evidence type="ECO:0000259" key="1">
    <source>
        <dbReference type="Pfam" id="PF08389"/>
    </source>
</evidence>
<dbReference type="Pfam" id="PF24140">
    <property type="entry name" value="TPR_TNPO3_IPO13_3rd"/>
    <property type="match status" value="1"/>
</dbReference>
<dbReference type="InterPro" id="IPR016024">
    <property type="entry name" value="ARM-type_fold"/>
</dbReference>
<dbReference type="InterPro" id="IPR011989">
    <property type="entry name" value="ARM-like"/>
</dbReference>
<feature type="domain" description="Exportin-1/Importin-beta-like" evidence="1">
    <location>
        <begin position="169"/>
        <end position="234"/>
    </location>
</feature>
<dbReference type="Ensembl" id="ENSCHIT00010027043.1">
    <property type="protein sequence ID" value="ENSCHIP00010019241.1"/>
    <property type="gene ID" value="ENSCHIG00010013878.1"/>
</dbReference>
<dbReference type="Pfam" id="PF24139">
    <property type="entry name" value="TPR_TNPO3_IPO13_4th"/>
    <property type="match status" value="1"/>
</dbReference>
<proteinExistence type="predicted"/>
<dbReference type="Gene3D" id="1.25.10.10">
    <property type="entry name" value="Leucine-rich Repeat Variant"/>
    <property type="match status" value="1"/>
</dbReference>
<reference evidence="2" key="1">
    <citation type="submission" date="2019-03" db="EMBL/GenBank/DDBJ databases">
        <title>Genome sequencing and reference-guided assembly of Black Bengal Goat (Capra hircus).</title>
        <authorList>
            <person name="Siddiki A.Z."/>
            <person name="Baten A."/>
            <person name="Billah M."/>
            <person name="Alam M.A.U."/>
            <person name="Shawrob K.S.M."/>
            <person name="Saha S."/>
            <person name="Chowdhury M."/>
            <person name="Rahman A.H."/>
            <person name="Stear M."/>
            <person name="Miah G."/>
            <person name="Das G.B."/>
            <person name="Hossain M.M."/>
            <person name="Kumkum M."/>
            <person name="Islam M.S."/>
            <person name="Mollah A.M."/>
            <person name="Ahsan A."/>
            <person name="Tusar F."/>
            <person name="Khan M.K.I."/>
        </authorList>
    </citation>
    <scope>NUCLEOTIDE SEQUENCE [LARGE SCALE GENOMIC DNA]</scope>
</reference>
<organism evidence="2">
    <name type="scientific">Capra hircus</name>
    <name type="common">Goat</name>
    <dbReference type="NCBI Taxonomy" id="9925"/>
    <lineage>
        <taxon>Eukaryota</taxon>
        <taxon>Metazoa</taxon>
        <taxon>Chordata</taxon>
        <taxon>Craniata</taxon>
        <taxon>Vertebrata</taxon>
        <taxon>Euteleostomi</taxon>
        <taxon>Mammalia</taxon>
        <taxon>Eutheria</taxon>
        <taxon>Laurasiatheria</taxon>
        <taxon>Artiodactyla</taxon>
        <taxon>Ruminantia</taxon>
        <taxon>Pecora</taxon>
        <taxon>Bovidae</taxon>
        <taxon>Caprinae</taxon>
        <taxon>Capra</taxon>
    </lineage>
</organism>
<dbReference type="SUPFAM" id="SSF48371">
    <property type="entry name" value="ARM repeat"/>
    <property type="match status" value="1"/>
</dbReference>